<dbReference type="AlphaFoldDB" id="A0A1Y2CRE1"/>
<comment type="subcellular location">
    <subcellularLocation>
        <location evidence="1">Cytoplasm</location>
        <location evidence="1">Cytoskeleton</location>
        <location evidence="1">Cilium basal body</location>
    </subcellularLocation>
</comment>
<evidence type="ECO:0000256" key="3">
    <source>
        <dbReference type="ARBA" id="ARBA00022794"/>
    </source>
</evidence>
<evidence type="ECO:0000313" key="9">
    <source>
        <dbReference type="Proteomes" id="UP000193642"/>
    </source>
</evidence>
<keyword evidence="9" id="KW-1185">Reference proteome</keyword>
<keyword evidence="5" id="KW-0966">Cell projection</keyword>
<dbReference type="GO" id="GO:0036038">
    <property type="term" value="C:MKS complex"/>
    <property type="evidence" value="ECO:0007669"/>
    <property type="project" value="TreeGrafter"/>
</dbReference>
<keyword evidence="4" id="KW-0206">Cytoskeleton</keyword>
<evidence type="ECO:0000256" key="5">
    <source>
        <dbReference type="ARBA" id="ARBA00023273"/>
    </source>
</evidence>
<evidence type="ECO:0000256" key="6">
    <source>
        <dbReference type="ARBA" id="ARBA00038411"/>
    </source>
</evidence>
<protein>
    <recommendedName>
        <fullName evidence="7">B9 domain-containing protein 1</fullName>
    </recommendedName>
</protein>
<dbReference type="GO" id="GO:0060271">
    <property type="term" value="P:cilium assembly"/>
    <property type="evidence" value="ECO:0007669"/>
    <property type="project" value="TreeGrafter"/>
</dbReference>
<evidence type="ECO:0000313" key="8">
    <source>
        <dbReference type="EMBL" id="ORY49610.1"/>
    </source>
</evidence>
<name>A0A1Y2CRE1_9FUNG</name>
<dbReference type="PANTHER" id="PTHR12968:SF1">
    <property type="entry name" value="B9 DOMAIN-CONTAINING PROTEIN 1"/>
    <property type="match status" value="1"/>
</dbReference>
<dbReference type="PANTHER" id="PTHR12968">
    <property type="entry name" value="B9 DOMAIN-CONTAINING"/>
    <property type="match status" value="1"/>
</dbReference>
<dbReference type="EMBL" id="MCGO01000009">
    <property type="protein sequence ID" value="ORY49610.1"/>
    <property type="molecule type" value="Genomic_DNA"/>
</dbReference>
<keyword evidence="3" id="KW-0970">Cilium biogenesis/degradation</keyword>
<evidence type="ECO:0000256" key="4">
    <source>
        <dbReference type="ARBA" id="ARBA00023212"/>
    </source>
</evidence>
<evidence type="ECO:0000256" key="7">
    <source>
        <dbReference type="ARBA" id="ARBA00039274"/>
    </source>
</evidence>
<keyword evidence="2" id="KW-0963">Cytoplasm</keyword>
<dbReference type="STRING" id="329046.A0A1Y2CRE1"/>
<dbReference type="Proteomes" id="UP000193642">
    <property type="component" value="Unassembled WGS sequence"/>
</dbReference>
<comment type="similarity">
    <text evidence="6">Belongs to the B9D family.</text>
</comment>
<sequence length="196" mass="21891">MSFFSVSAIGQIESALYPNFDHLYCKYNFKYGPDWVIVNGLEDGLTQMSRTSTSATFSQAMYSSGTFSRTCVWNFPIDVSFKSTNAFGWPQLVVCVYGLDELGRDVVRGYGAVRLPMTPGRHVLYIPTVVPLATSPFHELLSWITGRLPEYLDHNFIAQAKGREVTRVKSQGALKVVVDIATKDIEKFGLQVSSKK</sequence>
<evidence type="ECO:0000256" key="1">
    <source>
        <dbReference type="ARBA" id="ARBA00004120"/>
    </source>
</evidence>
<dbReference type="Pfam" id="PF07162">
    <property type="entry name" value="B9-C2"/>
    <property type="match status" value="1"/>
</dbReference>
<gene>
    <name evidence="8" type="ORF">BCR33DRAFT_713933</name>
</gene>
<comment type="caution">
    <text evidence="8">The sequence shown here is derived from an EMBL/GenBank/DDBJ whole genome shotgun (WGS) entry which is preliminary data.</text>
</comment>
<dbReference type="OrthoDB" id="431939at2759"/>
<accession>A0A1Y2CRE1</accession>
<evidence type="ECO:0000256" key="2">
    <source>
        <dbReference type="ARBA" id="ARBA00022490"/>
    </source>
</evidence>
<dbReference type="PROSITE" id="PS51381">
    <property type="entry name" value="C2_B9"/>
    <property type="match status" value="1"/>
</dbReference>
<organism evidence="8 9">
    <name type="scientific">Rhizoclosmatium globosum</name>
    <dbReference type="NCBI Taxonomy" id="329046"/>
    <lineage>
        <taxon>Eukaryota</taxon>
        <taxon>Fungi</taxon>
        <taxon>Fungi incertae sedis</taxon>
        <taxon>Chytridiomycota</taxon>
        <taxon>Chytridiomycota incertae sedis</taxon>
        <taxon>Chytridiomycetes</taxon>
        <taxon>Chytridiales</taxon>
        <taxon>Chytriomycetaceae</taxon>
        <taxon>Rhizoclosmatium</taxon>
    </lineage>
</organism>
<reference evidence="8 9" key="1">
    <citation type="submission" date="2016-07" db="EMBL/GenBank/DDBJ databases">
        <title>Pervasive Adenine N6-methylation of Active Genes in Fungi.</title>
        <authorList>
            <consortium name="DOE Joint Genome Institute"/>
            <person name="Mondo S.J."/>
            <person name="Dannebaum R.O."/>
            <person name="Kuo R.C."/>
            <person name="Labutti K."/>
            <person name="Haridas S."/>
            <person name="Kuo A."/>
            <person name="Salamov A."/>
            <person name="Ahrendt S.R."/>
            <person name="Lipzen A."/>
            <person name="Sullivan W."/>
            <person name="Andreopoulos W.B."/>
            <person name="Clum A."/>
            <person name="Lindquist E."/>
            <person name="Daum C."/>
            <person name="Ramamoorthy G.K."/>
            <person name="Gryganskyi A."/>
            <person name="Culley D."/>
            <person name="Magnuson J.K."/>
            <person name="James T.Y."/>
            <person name="O'Malley M.A."/>
            <person name="Stajich J.E."/>
            <person name="Spatafora J.W."/>
            <person name="Visel A."/>
            <person name="Grigoriev I.V."/>
        </authorList>
    </citation>
    <scope>NUCLEOTIDE SEQUENCE [LARGE SCALE GENOMIC DNA]</scope>
    <source>
        <strain evidence="8 9">JEL800</strain>
    </source>
</reference>
<dbReference type="InterPro" id="IPR010796">
    <property type="entry name" value="C2_B9-type_dom"/>
</dbReference>
<proteinExistence type="inferred from homology"/>